<reference evidence="2 3" key="1">
    <citation type="journal article" date="2015" name="Genome Biol. Evol.">
        <title>Comparative Genomics of a Bacterivorous Green Alga Reveals Evolutionary Causalities and Consequences of Phago-Mixotrophic Mode of Nutrition.</title>
        <authorList>
            <person name="Burns J.A."/>
            <person name="Paasch A."/>
            <person name="Narechania A."/>
            <person name="Kim E."/>
        </authorList>
    </citation>
    <scope>NUCLEOTIDE SEQUENCE [LARGE SCALE GENOMIC DNA]</scope>
    <source>
        <strain evidence="2 3">PLY_AMNH</strain>
    </source>
</reference>
<feature type="compositionally biased region" description="Low complexity" evidence="1">
    <location>
        <begin position="89"/>
        <end position="106"/>
    </location>
</feature>
<comment type="caution">
    <text evidence="2">The sequence shown here is derived from an EMBL/GenBank/DDBJ whole genome shotgun (WGS) entry which is preliminary data.</text>
</comment>
<protein>
    <recommendedName>
        <fullName evidence="4">Apple domain-containing protein</fullName>
    </recommendedName>
</protein>
<keyword evidence="3" id="KW-1185">Reference proteome</keyword>
<gene>
    <name evidence="2" type="ORF">CYMTET_29240</name>
</gene>
<name>A0AAE0FMW7_9CHLO</name>
<evidence type="ECO:0008006" key="4">
    <source>
        <dbReference type="Google" id="ProtNLM"/>
    </source>
</evidence>
<evidence type="ECO:0000256" key="1">
    <source>
        <dbReference type="SAM" id="MobiDB-lite"/>
    </source>
</evidence>
<evidence type="ECO:0000313" key="2">
    <source>
        <dbReference type="EMBL" id="KAK3261876.1"/>
    </source>
</evidence>
<dbReference type="Proteomes" id="UP001190700">
    <property type="component" value="Unassembled WGS sequence"/>
</dbReference>
<accession>A0AAE0FMW7</accession>
<dbReference type="EMBL" id="LGRX02016585">
    <property type="protein sequence ID" value="KAK3261876.1"/>
    <property type="molecule type" value="Genomic_DNA"/>
</dbReference>
<evidence type="ECO:0000313" key="3">
    <source>
        <dbReference type="Proteomes" id="UP001190700"/>
    </source>
</evidence>
<sequence>MINVPVVSNGEAGEWYIRIRQDPLQVVTGKIMDATNSSAHVKLSTSPSWDPYPEGFAGASSRQRRLTRAKTPFDTFSTSRQLAAFAASSSASASPPLPQSTTSLPQPSTPSPEASYAWSVRLGMLPIDVEPTTSIHNGSQGNIGMCRQLCKLHEQCNAFSYQINQSHCVLRMCFDPNDATWDNAIG</sequence>
<proteinExistence type="predicted"/>
<feature type="region of interest" description="Disordered" evidence="1">
    <location>
        <begin position="89"/>
        <end position="112"/>
    </location>
</feature>
<dbReference type="AlphaFoldDB" id="A0AAE0FMW7"/>
<organism evidence="2 3">
    <name type="scientific">Cymbomonas tetramitiformis</name>
    <dbReference type="NCBI Taxonomy" id="36881"/>
    <lineage>
        <taxon>Eukaryota</taxon>
        <taxon>Viridiplantae</taxon>
        <taxon>Chlorophyta</taxon>
        <taxon>Pyramimonadophyceae</taxon>
        <taxon>Pyramimonadales</taxon>
        <taxon>Pyramimonadaceae</taxon>
        <taxon>Cymbomonas</taxon>
    </lineage>
</organism>